<gene>
    <name evidence="1" type="ORF">SBAD_LOCUS4325</name>
</gene>
<dbReference type="Proteomes" id="UP000270296">
    <property type="component" value="Unassembled WGS sequence"/>
</dbReference>
<sequence length="198" mass="22106">MRLFLRIRQRLKHCQNDQLVPGECLVKTPVSPCEPKCIVPEHVELTDREKAIAYKTLALIKQRIPVNKEPPTGSKANETVDEGITSMTESTTSTAILDGSSVKKVSNAFASIGSPSVEFLSKIKSRSIDDLRILCVSNEAEGIKKSLSYGKLHSVGLYIPEVLEQRIGTTISKKGFMNFLEEKNRGWIKRWAVSIMLF</sequence>
<dbReference type="EMBL" id="UZAM01008253">
    <property type="protein sequence ID" value="VDP04021.1"/>
    <property type="molecule type" value="Genomic_DNA"/>
</dbReference>
<dbReference type="OrthoDB" id="3176171at2759"/>
<evidence type="ECO:0000313" key="3">
    <source>
        <dbReference type="WBParaSite" id="SBAD_0000451401-mRNA-1"/>
    </source>
</evidence>
<reference evidence="3" key="1">
    <citation type="submission" date="2016-06" db="UniProtKB">
        <authorList>
            <consortium name="WormBaseParasite"/>
        </authorList>
    </citation>
    <scope>IDENTIFICATION</scope>
</reference>
<evidence type="ECO:0000313" key="1">
    <source>
        <dbReference type="EMBL" id="VDP04021.1"/>
    </source>
</evidence>
<dbReference type="AlphaFoldDB" id="A0A183IL30"/>
<dbReference type="WBParaSite" id="SBAD_0000451401-mRNA-1">
    <property type="protein sequence ID" value="SBAD_0000451401-mRNA-1"/>
    <property type="gene ID" value="SBAD_0000451401"/>
</dbReference>
<name>A0A183IL30_9BILA</name>
<evidence type="ECO:0000313" key="2">
    <source>
        <dbReference type="Proteomes" id="UP000270296"/>
    </source>
</evidence>
<accession>A0A183IL30</accession>
<protein>
    <submittedName>
        <fullName evidence="1 3">Uncharacterized protein</fullName>
    </submittedName>
</protein>
<proteinExistence type="predicted"/>
<reference evidence="1 2" key="2">
    <citation type="submission" date="2018-11" db="EMBL/GenBank/DDBJ databases">
        <authorList>
            <consortium name="Pathogen Informatics"/>
        </authorList>
    </citation>
    <scope>NUCLEOTIDE SEQUENCE [LARGE SCALE GENOMIC DNA]</scope>
</reference>
<organism evidence="3">
    <name type="scientific">Soboliphyme baturini</name>
    <dbReference type="NCBI Taxonomy" id="241478"/>
    <lineage>
        <taxon>Eukaryota</taxon>
        <taxon>Metazoa</taxon>
        <taxon>Ecdysozoa</taxon>
        <taxon>Nematoda</taxon>
        <taxon>Enoplea</taxon>
        <taxon>Dorylaimia</taxon>
        <taxon>Dioctophymatida</taxon>
        <taxon>Dioctophymatoidea</taxon>
        <taxon>Soboliphymatidae</taxon>
        <taxon>Soboliphyme</taxon>
    </lineage>
</organism>
<keyword evidence="2" id="KW-1185">Reference proteome</keyword>